<accession>A0ABV4P7T6</accession>
<keyword evidence="3" id="KW-1185">Reference proteome</keyword>
<feature type="compositionally biased region" description="Polar residues" evidence="1">
    <location>
        <begin position="51"/>
        <end position="60"/>
    </location>
</feature>
<feature type="region of interest" description="Disordered" evidence="1">
    <location>
        <begin position="1"/>
        <end position="95"/>
    </location>
</feature>
<evidence type="ECO:0000313" key="3">
    <source>
        <dbReference type="Proteomes" id="UP001569428"/>
    </source>
</evidence>
<dbReference type="RefSeq" id="WP_371841554.1">
    <property type="nucleotide sequence ID" value="NZ_JBGMEK010000132.1"/>
</dbReference>
<protein>
    <submittedName>
        <fullName evidence="2">Uncharacterized protein</fullName>
    </submittedName>
</protein>
<organism evidence="2 3">
    <name type="scientific">Microbulbifer epialgicus</name>
    <dbReference type="NCBI Taxonomy" id="393907"/>
    <lineage>
        <taxon>Bacteria</taxon>
        <taxon>Pseudomonadati</taxon>
        <taxon>Pseudomonadota</taxon>
        <taxon>Gammaproteobacteria</taxon>
        <taxon>Cellvibrionales</taxon>
        <taxon>Microbulbiferaceae</taxon>
        <taxon>Microbulbifer</taxon>
    </lineage>
</organism>
<proteinExistence type="predicted"/>
<gene>
    <name evidence="2" type="ORF">ACCI49_22925</name>
</gene>
<reference evidence="2 3" key="1">
    <citation type="submission" date="2024-08" db="EMBL/GenBank/DDBJ databases">
        <authorList>
            <person name="Ishaq N."/>
        </authorList>
    </citation>
    <scope>NUCLEOTIDE SEQUENCE [LARGE SCALE GENOMIC DNA]</scope>
    <source>
        <strain evidence="2 3">DSM 18651</strain>
    </source>
</reference>
<evidence type="ECO:0000313" key="2">
    <source>
        <dbReference type="EMBL" id="MFA0813745.1"/>
    </source>
</evidence>
<dbReference type="EMBL" id="JBGMEK010000132">
    <property type="protein sequence ID" value="MFA0813745.1"/>
    <property type="molecule type" value="Genomic_DNA"/>
</dbReference>
<comment type="caution">
    <text evidence="2">The sequence shown here is derived from an EMBL/GenBank/DDBJ whole genome shotgun (WGS) entry which is preliminary data.</text>
</comment>
<name>A0ABV4P7T6_9GAMM</name>
<evidence type="ECO:0000256" key="1">
    <source>
        <dbReference type="SAM" id="MobiDB-lite"/>
    </source>
</evidence>
<sequence length="95" mass="10381">MLQNGPRHSATNPPVTWLAKNGSKPRRQACPLPAENSNRPFSLRHKRRGSGQFSAALQTAQEKKVAAKASSRLSPRLQKKRKQAASHHLPLAAAV</sequence>
<dbReference type="Proteomes" id="UP001569428">
    <property type="component" value="Unassembled WGS sequence"/>
</dbReference>